<comment type="subcellular location">
    <subcellularLocation>
        <location evidence="1">Membrane</location>
        <topology evidence="1">Single-pass type IV membrane protein</topology>
    </subcellularLocation>
</comment>
<dbReference type="Proteomes" id="UP001562354">
    <property type="component" value="Unassembled WGS sequence"/>
</dbReference>
<dbReference type="RefSeq" id="XP_069198465.1">
    <property type="nucleotide sequence ID" value="XM_069341961.1"/>
</dbReference>
<evidence type="ECO:0000313" key="11">
    <source>
        <dbReference type="EMBL" id="KAL1302189.1"/>
    </source>
</evidence>
<sequence length="347" mass="39036">MTDLAPVFSSVLREHNTPPLTTHHYSIDRLDEFLKEAYNINARIADLTSYLRAIRPSYLSTTPPARQTRHQPGVASQKDGPQRHLTDTERAAIDAEAKAVIRQLSQAVERIAQTEQIRQDTASHVAMKKRAQRGGMGALGRWAAGGVVVPETDEELQVKAQQKMLAAHREAIIWFLQTKLQEAGSLQATMMDIRIQREVEKSKSVLYKAKGGSALQQARSSISADTLAQRDAAYETPEQQLSEEQMQLFAQENHDMLRHYEDTLSQVRNAEKSLIEISELQSTLVSNLQQQNEHIDQLTQDSFLTTENVGKGNKELKRASERPSTARMLFHGTCAFCAFLVVWDLVF</sequence>
<evidence type="ECO:0000256" key="2">
    <source>
        <dbReference type="ARBA" id="ARBA00009063"/>
    </source>
</evidence>
<evidence type="ECO:0000256" key="8">
    <source>
        <dbReference type="ARBA" id="ARBA00023136"/>
    </source>
</evidence>
<feature type="region of interest" description="Disordered" evidence="9">
    <location>
        <begin position="60"/>
        <end position="86"/>
    </location>
</feature>
<keyword evidence="12" id="KW-1185">Reference proteome</keyword>
<comment type="caution">
    <text evidence="11">The sequence shown here is derived from an EMBL/GenBank/DDBJ whole genome shotgun (WGS) entry which is preliminary data.</text>
</comment>
<dbReference type="Gene3D" id="1.20.5.110">
    <property type="match status" value="1"/>
</dbReference>
<accession>A0ABR3P7N0</accession>
<evidence type="ECO:0000256" key="9">
    <source>
        <dbReference type="SAM" id="MobiDB-lite"/>
    </source>
</evidence>
<dbReference type="SUPFAM" id="SSF58038">
    <property type="entry name" value="SNARE fusion complex"/>
    <property type="match status" value="1"/>
</dbReference>
<keyword evidence="7" id="KW-0175">Coiled coil</keyword>
<evidence type="ECO:0000256" key="7">
    <source>
        <dbReference type="ARBA" id="ARBA00023054"/>
    </source>
</evidence>
<keyword evidence="3" id="KW-0813">Transport</keyword>
<dbReference type="InterPro" id="IPR019529">
    <property type="entry name" value="Syntaxin-18_N"/>
</dbReference>
<dbReference type="EMBL" id="JBFMKM010000012">
    <property type="protein sequence ID" value="KAL1302189.1"/>
    <property type="molecule type" value="Genomic_DNA"/>
</dbReference>
<evidence type="ECO:0000256" key="6">
    <source>
        <dbReference type="ARBA" id="ARBA00022989"/>
    </source>
</evidence>
<name>A0ABR3P7N0_9PEZI</name>
<dbReference type="PANTHER" id="PTHR15959:SF0">
    <property type="entry name" value="SYNTAXIN-18"/>
    <property type="match status" value="1"/>
</dbReference>
<dbReference type="PROSITE" id="PS50192">
    <property type="entry name" value="T_SNARE"/>
    <property type="match status" value="1"/>
</dbReference>
<dbReference type="GeneID" id="95976321"/>
<reference evidence="11 12" key="1">
    <citation type="submission" date="2024-07" db="EMBL/GenBank/DDBJ databases">
        <title>Draft sequence of the Neodothiora populina.</title>
        <authorList>
            <person name="Drown D.D."/>
            <person name="Schuette U.S."/>
            <person name="Buechlein A.B."/>
            <person name="Rusch D.R."/>
            <person name="Winton L.W."/>
            <person name="Adams G.A."/>
        </authorList>
    </citation>
    <scope>NUCLEOTIDE SEQUENCE [LARGE SCALE GENOMIC DNA]</scope>
    <source>
        <strain evidence="11 12">CPC 39397</strain>
    </source>
</reference>
<evidence type="ECO:0000256" key="1">
    <source>
        <dbReference type="ARBA" id="ARBA00004211"/>
    </source>
</evidence>
<protein>
    <recommendedName>
        <fullName evidence="10">t-SNARE coiled-coil homology domain-containing protein</fullName>
    </recommendedName>
</protein>
<keyword evidence="8" id="KW-0472">Membrane</keyword>
<comment type="similarity">
    <text evidence="2">Belongs to the syntaxin family.</text>
</comment>
<keyword evidence="4" id="KW-0812">Transmembrane</keyword>
<evidence type="ECO:0000256" key="3">
    <source>
        <dbReference type="ARBA" id="ARBA00022448"/>
    </source>
</evidence>
<feature type="domain" description="T-SNARE coiled-coil homology" evidence="10">
    <location>
        <begin position="257"/>
        <end position="319"/>
    </location>
</feature>
<proteinExistence type="inferred from homology"/>
<keyword evidence="5" id="KW-0653">Protein transport</keyword>
<evidence type="ECO:0000259" key="10">
    <source>
        <dbReference type="PROSITE" id="PS50192"/>
    </source>
</evidence>
<gene>
    <name evidence="11" type="ORF">AAFC00_002619</name>
</gene>
<evidence type="ECO:0000313" key="12">
    <source>
        <dbReference type="Proteomes" id="UP001562354"/>
    </source>
</evidence>
<organism evidence="11 12">
    <name type="scientific">Neodothiora populina</name>
    <dbReference type="NCBI Taxonomy" id="2781224"/>
    <lineage>
        <taxon>Eukaryota</taxon>
        <taxon>Fungi</taxon>
        <taxon>Dikarya</taxon>
        <taxon>Ascomycota</taxon>
        <taxon>Pezizomycotina</taxon>
        <taxon>Dothideomycetes</taxon>
        <taxon>Dothideomycetidae</taxon>
        <taxon>Dothideales</taxon>
        <taxon>Dothioraceae</taxon>
        <taxon>Neodothiora</taxon>
    </lineage>
</organism>
<evidence type="ECO:0000256" key="5">
    <source>
        <dbReference type="ARBA" id="ARBA00022927"/>
    </source>
</evidence>
<dbReference type="PANTHER" id="PTHR15959">
    <property type="entry name" value="SYNTAXIN-18"/>
    <property type="match status" value="1"/>
</dbReference>
<dbReference type="Pfam" id="PF10496">
    <property type="entry name" value="Syntaxin-18_N"/>
    <property type="match status" value="1"/>
</dbReference>
<evidence type="ECO:0000256" key="4">
    <source>
        <dbReference type="ARBA" id="ARBA00022692"/>
    </source>
</evidence>
<keyword evidence="6" id="KW-1133">Transmembrane helix</keyword>
<dbReference type="InterPro" id="IPR000727">
    <property type="entry name" value="T_SNARE_dom"/>
</dbReference>